<proteinExistence type="predicted"/>
<accession>A0A8S5NAV2</accession>
<reference evidence="1" key="1">
    <citation type="journal article" date="2021" name="Proc. Natl. Acad. Sci. U.S.A.">
        <title>A Catalog of Tens of Thousands of Viruses from Human Metagenomes Reveals Hidden Associations with Chronic Diseases.</title>
        <authorList>
            <person name="Tisza M.J."/>
            <person name="Buck C.B."/>
        </authorList>
    </citation>
    <scope>NUCLEOTIDE SEQUENCE</scope>
    <source>
        <strain evidence="1">Ctx322</strain>
    </source>
</reference>
<evidence type="ECO:0000313" key="1">
    <source>
        <dbReference type="EMBL" id="DAD91564.1"/>
    </source>
</evidence>
<protein>
    <submittedName>
        <fullName evidence="1">Uncharacterized protein</fullName>
    </submittedName>
</protein>
<name>A0A8S5NAV2_9CAUD</name>
<dbReference type="EMBL" id="BK015115">
    <property type="protein sequence ID" value="DAD91564.1"/>
    <property type="molecule type" value="Genomic_DNA"/>
</dbReference>
<sequence length="30" mass="3689">MLYLPISHRKKLLQLADTYYEQMKKAYSKK</sequence>
<organism evidence="1">
    <name type="scientific">Myoviridae sp. ctx322</name>
    <dbReference type="NCBI Taxonomy" id="2826711"/>
    <lineage>
        <taxon>Viruses</taxon>
        <taxon>Duplodnaviria</taxon>
        <taxon>Heunggongvirae</taxon>
        <taxon>Uroviricota</taxon>
        <taxon>Caudoviricetes</taxon>
    </lineage>
</organism>